<dbReference type="OrthoDB" id="8062037at2759"/>
<dbReference type="InterPro" id="IPR057992">
    <property type="entry name" value="TPR_SYVN1_N"/>
</dbReference>
<dbReference type="EMBL" id="ML004455">
    <property type="protein sequence ID" value="RKP30617.1"/>
    <property type="molecule type" value="Genomic_DNA"/>
</dbReference>
<dbReference type="GO" id="GO:0008270">
    <property type="term" value="F:zinc ion binding"/>
    <property type="evidence" value="ECO:0007669"/>
    <property type="project" value="UniProtKB-KW"/>
</dbReference>
<dbReference type="InterPro" id="IPR050731">
    <property type="entry name" value="HRD1_E3_ubiq-ligases"/>
</dbReference>
<evidence type="ECO:0000256" key="4">
    <source>
        <dbReference type="ARBA" id="ARBA00022692"/>
    </source>
</evidence>
<dbReference type="PANTHER" id="PTHR22763">
    <property type="entry name" value="RING ZINC FINGER PROTEIN"/>
    <property type="match status" value="1"/>
</dbReference>
<evidence type="ECO:0000256" key="3">
    <source>
        <dbReference type="ARBA" id="ARBA00022679"/>
    </source>
</evidence>
<keyword evidence="6 10" id="KW-0863">Zinc-finger</keyword>
<keyword evidence="8 11" id="KW-1133">Transmembrane helix</keyword>
<comment type="subcellular location">
    <subcellularLocation>
        <location evidence="1">Endomembrane system</location>
        <topology evidence="1">Multi-pass membrane protein</topology>
    </subcellularLocation>
</comment>
<evidence type="ECO:0000256" key="5">
    <source>
        <dbReference type="ARBA" id="ARBA00022723"/>
    </source>
</evidence>
<dbReference type="GO" id="GO:0061630">
    <property type="term" value="F:ubiquitin protein ligase activity"/>
    <property type="evidence" value="ECO:0007669"/>
    <property type="project" value="TreeGrafter"/>
</dbReference>
<evidence type="ECO:0000256" key="6">
    <source>
        <dbReference type="ARBA" id="ARBA00022771"/>
    </source>
</evidence>
<keyword evidence="4 11" id="KW-0812">Transmembrane</keyword>
<dbReference type="InterPro" id="IPR001841">
    <property type="entry name" value="Znf_RING"/>
</dbReference>
<evidence type="ECO:0000256" key="2">
    <source>
        <dbReference type="ARBA" id="ARBA00004906"/>
    </source>
</evidence>
<feature type="transmembrane region" description="Helical" evidence="11">
    <location>
        <begin position="12"/>
        <end position="31"/>
    </location>
</feature>
<accession>A0A4P9ZCI4</accession>
<feature type="transmembrane region" description="Helical" evidence="11">
    <location>
        <begin position="157"/>
        <end position="185"/>
    </location>
</feature>
<feature type="transmembrane region" description="Helical" evidence="11">
    <location>
        <begin position="52"/>
        <end position="69"/>
    </location>
</feature>
<feature type="transmembrane region" description="Helical" evidence="11">
    <location>
        <begin position="121"/>
        <end position="145"/>
    </location>
</feature>
<evidence type="ECO:0000256" key="8">
    <source>
        <dbReference type="ARBA" id="ARBA00022989"/>
    </source>
</evidence>
<keyword evidence="3" id="KW-0808">Transferase</keyword>
<gene>
    <name evidence="13" type="ORF">METBISCDRAFT_15899</name>
</gene>
<reference evidence="14" key="1">
    <citation type="journal article" date="2018" name="Nat. Microbiol.">
        <title>Leveraging single-cell genomics to expand the fungal tree of life.</title>
        <authorList>
            <person name="Ahrendt S.R."/>
            <person name="Quandt C.A."/>
            <person name="Ciobanu D."/>
            <person name="Clum A."/>
            <person name="Salamov A."/>
            <person name="Andreopoulos B."/>
            <person name="Cheng J.F."/>
            <person name="Woyke T."/>
            <person name="Pelin A."/>
            <person name="Henrissat B."/>
            <person name="Reynolds N.K."/>
            <person name="Benny G.L."/>
            <person name="Smith M.E."/>
            <person name="James T.Y."/>
            <person name="Grigoriev I.V."/>
        </authorList>
    </citation>
    <scope>NUCLEOTIDE SEQUENCE [LARGE SCALE GENOMIC DNA]</scope>
    <source>
        <strain evidence="14">Baker2002</strain>
    </source>
</reference>
<feature type="transmembrane region" description="Helical" evidence="11">
    <location>
        <begin position="206"/>
        <end position="233"/>
    </location>
</feature>
<evidence type="ECO:0000256" key="1">
    <source>
        <dbReference type="ARBA" id="ARBA00004127"/>
    </source>
</evidence>
<dbReference type="SUPFAM" id="SSF57850">
    <property type="entry name" value="RING/U-box"/>
    <property type="match status" value="1"/>
</dbReference>
<name>A0A4P9ZCI4_9ASCO</name>
<feature type="transmembrane region" description="Helical" evidence="11">
    <location>
        <begin position="81"/>
        <end position="100"/>
    </location>
</feature>
<dbReference type="Proteomes" id="UP000268321">
    <property type="component" value="Unassembled WGS sequence"/>
</dbReference>
<dbReference type="PANTHER" id="PTHR22763:SF183">
    <property type="entry name" value="RING-TYPE DOMAIN-CONTAINING PROTEIN"/>
    <property type="match status" value="1"/>
</dbReference>
<evidence type="ECO:0000313" key="13">
    <source>
        <dbReference type="EMBL" id="RKP30617.1"/>
    </source>
</evidence>
<evidence type="ECO:0000256" key="11">
    <source>
        <dbReference type="SAM" id="Phobius"/>
    </source>
</evidence>
<evidence type="ECO:0000256" key="9">
    <source>
        <dbReference type="ARBA" id="ARBA00023136"/>
    </source>
</evidence>
<dbReference type="Pfam" id="PF13639">
    <property type="entry name" value="zf-RING_2"/>
    <property type="match status" value="1"/>
</dbReference>
<keyword evidence="14" id="KW-1185">Reference proteome</keyword>
<proteinExistence type="predicted"/>
<evidence type="ECO:0000313" key="14">
    <source>
        <dbReference type="Proteomes" id="UP000268321"/>
    </source>
</evidence>
<comment type="pathway">
    <text evidence="2">Protein modification; protein ubiquitination.</text>
</comment>
<dbReference type="PROSITE" id="PS50089">
    <property type="entry name" value="ZF_RING_2"/>
    <property type="match status" value="1"/>
</dbReference>
<sequence length="330" mass="38491">MINVVSSRLADLNFQLKHLFVLGFLILVKLLKHMVFGTLSEEELLILSSKTGHTLWEFVTGFLVFYFNADFGHKVSPEPLKYGGLFLCVLLVKFYGFLIADRVHKLYFSHSMQAAGSIKYPYLRLGFGIAVLNFVNLLLVFKFVHDVMWHRFIQHNVFLIIFGFEILNYCPISVSTSFIFALNCYETIVFEQGELEAQRRGRRKKLGYIYALEFFLCFFRLGMTASFSLFFLYRYTFPFHSMPSSYISLKMTIVKARALVDLLKRDMMLHKLKVPAETTNGKCIVCYEELRLAQREEVRYVVPCEHSFHNTCLKRWLNISPTCPVCRCKV</sequence>
<dbReference type="GO" id="GO:0012505">
    <property type="term" value="C:endomembrane system"/>
    <property type="evidence" value="ECO:0007669"/>
    <property type="project" value="TreeGrafter"/>
</dbReference>
<dbReference type="AlphaFoldDB" id="A0A4P9ZCI4"/>
<evidence type="ECO:0000256" key="7">
    <source>
        <dbReference type="ARBA" id="ARBA00022833"/>
    </source>
</evidence>
<dbReference type="Pfam" id="PF25563">
    <property type="entry name" value="TPR_SYVN1_N"/>
    <property type="match status" value="1"/>
</dbReference>
<evidence type="ECO:0000256" key="10">
    <source>
        <dbReference type="PROSITE-ProRule" id="PRU00175"/>
    </source>
</evidence>
<protein>
    <recommendedName>
        <fullName evidence="12">RING-type domain-containing protein</fullName>
    </recommendedName>
</protein>
<keyword evidence="7" id="KW-0862">Zinc</keyword>
<dbReference type="SMART" id="SM00184">
    <property type="entry name" value="RING"/>
    <property type="match status" value="1"/>
</dbReference>
<keyword evidence="5" id="KW-0479">Metal-binding</keyword>
<organism evidence="13 14">
    <name type="scientific">Metschnikowia bicuspidata</name>
    <dbReference type="NCBI Taxonomy" id="27322"/>
    <lineage>
        <taxon>Eukaryota</taxon>
        <taxon>Fungi</taxon>
        <taxon>Dikarya</taxon>
        <taxon>Ascomycota</taxon>
        <taxon>Saccharomycotina</taxon>
        <taxon>Pichiomycetes</taxon>
        <taxon>Metschnikowiaceae</taxon>
        <taxon>Metschnikowia</taxon>
    </lineage>
</organism>
<dbReference type="InterPro" id="IPR013083">
    <property type="entry name" value="Znf_RING/FYVE/PHD"/>
</dbReference>
<evidence type="ECO:0000259" key="12">
    <source>
        <dbReference type="PROSITE" id="PS50089"/>
    </source>
</evidence>
<dbReference type="GO" id="GO:0043161">
    <property type="term" value="P:proteasome-mediated ubiquitin-dependent protein catabolic process"/>
    <property type="evidence" value="ECO:0007669"/>
    <property type="project" value="TreeGrafter"/>
</dbReference>
<dbReference type="Gene3D" id="3.30.40.10">
    <property type="entry name" value="Zinc/RING finger domain, C3HC4 (zinc finger)"/>
    <property type="match status" value="1"/>
</dbReference>
<feature type="domain" description="RING-type" evidence="12">
    <location>
        <begin position="283"/>
        <end position="327"/>
    </location>
</feature>
<keyword evidence="9 11" id="KW-0472">Membrane</keyword>